<dbReference type="EMBL" id="JAWWNJ010000036">
    <property type="protein sequence ID" value="KAK7023164.1"/>
    <property type="molecule type" value="Genomic_DNA"/>
</dbReference>
<proteinExistence type="predicted"/>
<evidence type="ECO:0000313" key="3">
    <source>
        <dbReference type="Proteomes" id="UP001362999"/>
    </source>
</evidence>
<feature type="transmembrane region" description="Helical" evidence="1">
    <location>
        <begin position="152"/>
        <end position="176"/>
    </location>
</feature>
<reference evidence="2 3" key="1">
    <citation type="journal article" date="2024" name="J Genomics">
        <title>Draft genome sequencing and assembly of Favolaschia claudopus CIRM-BRFM 2984 isolated from oak limbs.</title>
        <authorList>
            <person name="Navarro D."/>
            <person name="Drula E."/>
            <person name="Chaduli D."/>
            <person name="Cazenave R."/>
            <person name="Ahrendt S."/>
            <person name="Wang J."/>
            <person name="Lipzen A."/>
            <person name="Daum C."/>
            <person name="Barry K."/>
            <person name="Grigoriev I.V."/>
            <person name="Favel A."/>
            <person name="Rosso M.N."/>
            <person name="Martin F."/>
        </authorList>
    </citation>
    <scope>NUCLEOTIDE SEQUENCE [LARGE SCALE GENOMIC DNA]</scope>
    <source>
        <strain evidence="2 3">CIRM-BRFM 2984</strain>
    </source>
</reference>
<keyword evidence="1" id="KW-0472">Membrane</keyword>
<comment type="caution">
    <text evidence="2">The sequence shown here is derived from an EMBL/GenBank/DDBJ whole genome shotgun (WGS) entry which is preliminary data.</text>
</comment>
<sequence length="350" mass="38363">MASEIFGSLVAAVCVNLLIYSLELVMAFTYLGKDTEEGTRKTAKYRTALNLLLDTAATIMGVAFLYIFQSSNWGAADAVQPKFHRIILAVLVLGTVTIVSAQSYLLERFWKNIRHHLLGTVVAISVLILAIVTSVAAVVACAYLEYTNPTVLIPFVWVSLICNIVAASGITIVSVCQRFAMQSVPSKTNIFSRAFSVLIETGIASAIIAILAIIAWALGYKGTYVVGLYFVQPRIYSATMLYGLLNPLPPRADGFMQEIFANSVTQKSPPAPPRQSPLTPVAQRLNRYGKLHPVSPDIYLSNDKTNSRLSLSEVHEEKGWFNIDLGNGENEEDAHLNLPFYIVSPVEEKS</sequence>
<dbReference type="Proteomes" id="UP001362999">
    <property type="component" value="Unassembled WGS sequence"/>
</dbReference>
<evidence type="ECO:0008006" key="4">
    <source>
        <dbReference type="Google" id="ProtNLM"/>
    </source>
</evidence>
<feature type="transmembrane region" description="Helical" evidence="1">
    <location>
        <begin position="6"/>
        <end position="31"/>
    </location>
</feature>
<name>A0AAW0BB44_9AGAR</name>
<keyword evidence="1" id="KW-1133">Transmembrane helix</keyword>
<gene>
    <name evidence="2" type="ORF">R3P38DRAFT_3195128</name>
</gene>
<dbReference type="AlphaFoldDB" id="A0AAW0BB44"/>
<evidence type="ECO:0000256" key="1">
    <source>
        <dbReference type="SAM" id="Phobius"/>
    </source>
</evidence>
<feature type="transmembrane region" description="Helical" evidence="1">
    <location>
        <begin position="117"/>
        <end position="146"/>
    </location>
</feature>
<accession>A0AAW0BB44</accession>
<feature type="transmembrane region" description="Helical" evidence="1">
    <location>
        <begin position="197"/>
        <end position="218"/>
    </location>
</feature>
<feature type="transmembrane region" description="Helical" evidence="1">
    <location>
        <begin position="83"/>
        <end position="105"/>
    </location>
</feature>
<protein>
    <recommendedName>
        <fullName evidence="4">Transmembrane protein</fullName>
    </recommendedName>
</protein>
<keyword evidence="1" id="KW-0812">Transmembrane</keyword>
<organism evidence="2 3">
    <name type="scientific">Favolaschia claudopus</name>
    <dbReference type="NCBI Taxonomy" id="2862362"/>
    <lineage>
        <taxon>Eukaryota</taxon>
        <taxon>Fungi</taxon>
        <taxon>Dikarya</taxon>
        <taxon>Basidiomycota</taxon>
        <taxon>Agaricomycotina</taxon>
        <taxon>Agaricomycetes</taxon>
        <taxon>Agaricomycetidae</taxon>
        <taxon>Agaricales</taxon>
        <taxon>Marasmiineae</taxon>
        <taxon>Mycenaceae</taxon>
        <taxon>Favolaschia</taxon>
    </lineage>
</organism>
<evidence type="ECO:0000313" key="2">
    <source>
        <dbReference type="EMBL" id="KAK7023164.1"/>
    </source>
</evidence>
<feature type="transmembrane region" description="Helical" evidence="1">
    <location>
        <begin position="51"/>
        <end position="68"/>
    </location>
</feature>
<keyword evidence="3" id="KW-1185">Reference proteome</keyword>